<organism evidence="1">
    <name type="scientific">marine sediment metagenome</name>
    <dbReference type="NCBI Taxonomy" id="412755"/>
    <lineage>
        <taxon>unclassified sequences</taxon>
        <taxon>metagenomes</taxon>
        <taxon>ecological metagenomes</taxon>
    </lineage>
</organism>
<comment type="caution">
    <text evidence="1">The sequence shown here is derived from an EMBL/GenBank/DDBJ whole genome shotgun (WGS) entry which is preliminary data.</text>
</comment>
<evidence type="ECO:0000313" key="1">
    <source>
        <dbReference type="EMBL" id="KKM02006.1"/>
    </source>
</evidence>
<accession>A0A0F9J819</accession>
<protein>
    <submittedName>
        <fullName evidence="1">Uncharacterized protein</fullName>
    </submittedName>
</protein>
<gene>
    <name evidence="1" type="ORF">LCGC14_1788780</name>
</gene>
<name>A0A0F9J819_9ZZZZ</name>
<dbReference type="AlphaFoldDB" id="A0A0F9J819"/>
<sequence>MSWDWSWDDRNYYQATHVSYRRYGWWWYRITHAPNGMLMGWEVAFPVRQWWSRKRRPEELLDEAFA</sequence>
<proteinExistence type="predicted"/>
<reference evidence="1" key="1">
    <citation type="journal article" date="2015" name="Nature">
        <title>Complex archaea that bridge the gap between prokaryotes and eukaryotes.</title>
        <authorList>
            <person name="Spang A."/>
            <person name="Saw J.H."/>
            <person name="Jorgensen S.L."/>
            <person name="Zaremba-Niedzwiedzka K."/>
            <person name="Martijn J."/>
            <person name="Lind A.E."/>
            <person name="van Eijk R."/>
            <person name="Schleper C."/>
            <person name="Guy L."/>
            <person name="Ettema T.J."/>
        </authorList>
    </citation>
    <scope>NUCLEOTIDE SEQUENCE</scope>
</reference>
<dbReference type="EMBL" id="LAZR01017048">
    <property type="protein sequence ID" value="KKM02006.1"/>
    <property type="molecule type" value="Genomic_DNA"/>
</dbReference>